<dbReference type="InterPro" id="IPR036375">
    <property type="entry name" value="Hemopexin-like_dom_sf"/>
</dbReference>
<keyword evidence="1" id="KW-0843">Virulence</keyword>
<evidence type="ECO:0000259" key="5">
    <source>
        <dbReference type="Pfam" id="PF20220"/>
    </source>
</evidence>
<reference evidence="6 7" key="1">
    <citation type="submission" date="2020-08" db="EMBL/GenBank/DDBJ databases">
        <title>Genomic Encyclopedia of Type Strains, Phase IV (KMG-IV): sequencing the most valuable type-strain genomes for metagenomic binning, comparative biology and taxonomic classification.</title>
        <authorList>
            <person name="Goeker M."/>
        </authorList>
    </citation>
    <scope>NUCLEOTIDE SEQUENCE [LARGE SCALE GENOMIC DNA]</scope>
    <source>
        <strain evidence="6 7">DSM 45385</strain>
    </source>
</reference>
<feature type="coiled-coil region" evidence="2">
    <location>
        <begin position="3752"/>
        <end position="3779"/>
    </location>
</feature>
<evidence type="ECO:0000256" key="2">
    <source>
        <dbReference type="SAM" id="Coils"/>
    </source>
</evidence>
<evidence type="ECO:0008006" key="8">
    <source>
        <dbReference type="Google" id="ProtNLM"/>
    </source>
</evidence>
<keyword evidence="7" id="KW-1185">Reference proteome</keyword>
<dbReference type="Proteomes" id="UP000568380">
    <property type="component" value="Unassembled WGS sequence"/>
</dbReference>
<organism evidence="6 7">
    <name type="scientific">Nonomuraea endophytica</name>
    <dbReference type="NCBI Taxonomy" id="714136"/>
    <lineage>
        <taxon>Bacteria</taxon>
        <taxon>Bacillati</taxon>
        <taxon>Actinomycetota</taxon>
        <taxon>Actinomycetes</taxon>
        <taxon>Streptosporangiales</taxon>
        <taxon>Streptosporangiaceae</taxon>
        <taxon>Nonomuraea</taxon>
    </lineage>
</organism>
<dbReference type="Pfam" id="PF18413">
    <property type="entry name" value="Neuraminidase"/>
    <property type="match status" value="1"/>
</dbReference>
<dbReference type="PROSITE" id="PS51642">
    <property type="entry name" value="HEMOPEXIN_2"/>
    <property type="match status" value="9"/>
</dbReference>
<name>A0A7W8A3A4_9ACTN</name>
<evidence type="ECO:0000313" key="7">
    <source>
        <dbReference type="Proteomes" id="UP000568380"/>
    </source>
</evidence>
<dbReference type="Gene3D" id="2.110.10.10">
    <property type="entry name" value="Hemopexin-like domain"/>
    <property type="match status" value="11"/>
</dbReference>
<dbReference type="InterPro" id="IPR018003">
    <property type="entry name" value="Insecticidal_toxin/plasmid_vir"/>
</dbReference>
<protein>
    <recommendedName>
        <fullName evidence="8">Hemopexin</fullName>
    </recommendedName>
</protein>
<dbReference type="Pfam" id="PF20220">
    <property type="entry name" value="ABC_toxin_N"/>
    <property type="match status" value="1"/>
</dbReference>
<feature type="domain" description="Tc toxin complex TcA C-terminal TcB-binding" evidence="3">
    <location>
        <begin position="3750"/>
        <end position="4033"/>
    </location>
</feature>
<dbReference type="Pfam" id="PF03538">
    <property type="entry name" value="VRP1"/>
    <property type="match status" value="1"/>
</dbReference>
<dbReference type="RefSeq" id="WP_184963687.1">
    <property type="nucleotide sequence ID" value="NZ_JACHIN010000005.1"/>
</dbReference>
<dbReference type="InterPro" id="IPR018487">
    <property type="entry name" value="Hemopexin-like_repeat"/>
</dbReference>
<dbReference type="SMART" id="SM00120">
    <property type="entry name" value="HX"/>
    <property type="match status" value="17"/>
</dbReference>
<evidence type="ECO:0000256" key="1">
    <source>
        <dbReference type="ARBA" id="ARBA00023026"/>
    </source>
</evidence>
<dbReference type="InterPro" id="IPR046839">
    <property type="entry name" value="ABC_toxin_N"/>
</dbReference>
<sequence length="4162" mass="455395">MRADGSLPSYAQLFGQLDFREGEEARTVSSPAAYLVELFRLMEGAFGRVPILDRRPDLREIPLDAGNTFTPVPYLDIVNRVLERLVEGKPPYEELLERRHPLALPFSIDHERVKNHLRHLGVDPVEFARLFTGAGGHALAARLHLGLSADDVEVIVTPVSGATGVKGLYGLGNRDPVANLYEPETFRRALGLGPAELGELLRLPGSRVTADATRTRLLWDGAEVALPLEWLDLVNRFVRLARRTGWTLTDLGLALRTCNEARVDAAAVRVVAALAGLREAFGLGVEELCVLVSPAAIRTEPREEYAAGAALAGLGVWTGDLLGAHNKQYRHDLAHAADLAESDLAEIVARYRARHGETDPGPFDRPQETWQALTLLHRAGLLAGALGVSVAELLDLLDALESDPALDRHTAFPVLSGRGPGIQNLHRVLEGGAPADALWLVETLHALTTWMRETGFGGRELKAVLNGPPEEAAEREALLVALAQRFERVELEPRVFAGERFGERAAQVVHDVLAAYDDGVVSRRDPRLLKLDPATVRAAAYDAVHDLGVITKEDFTGLGLGERLAGKIFTNLVLTGGLAEGGLLAEPVDDRPLARDFSAHAAAVAALAEAGEGRLYPSDLAGLAGLSEAERAELYDNLLYNGVVDTEGSVLGPIEVNAELGDVAAAVLEVLRERAARFAAEPLVAELGLYGGQDPIPSLRFNGYLDEDGAYLDKAALARLRPADFTLALEFYPHRRAILDAVQGQIAAFRTELFTFTADDFAQVADEAAARRVLQAFTANLEEPPSPDDGLPLWVLDATGTVPADGSPGLTTAITAGVTTDFTAAEVATVGTRLEEIRAEQRPYRLDPAALEELGFDEGERDGLIGLLVERGDLDDGLAVPLERLDVFGNVAAALDFTLEGLEDYAKDVFFLLHTAATETTAAMAEVGAALARQVGRQRAALADVLQDALGVPADTAEAICAAVAGSMDEALDILVPPALEGAADTRFRLTHRRVRRFALLAAKLGLDPAEVAVAFHDQDLVGKFPEPLVLPPGTERFDALLDSSDGHVYVFIGDRYLLYSAGTLARTDEVTHPLSELSPRFAGLEAVDAAFALPDGEEWIVAHGPDRAARSFTRQRGGTRWVPREQQWGKVANAFDDPARIDSAHVDAAGRVHLVAGGQRVRYSGRDYGFADEGFPRAAGAGIDAQFYGGDGRTYTFTGGTWHVTTGDAEPTGQEDHAEGTSVAGTWGRVRNAFDGATRVDAAYTDRGKVYLFTGDQVVRYTDSIENDGVHVDDGYPRRAEEQFDAAFADASGTLHRFRDGMATSGDDRPVPAAQRWGVLEPALRDGQVDAAFVGLDGKTYLFGGEKYIRYSGADYTTTDLGYPRRIAGDWGGLTRVGAAFVLDGKTYLFGEGRYVRYSGRDYTVPDEGYPKPVSDNWWNLPQPMAVDAVFTGRDNLTYLFSGGRFVVHDNKRRWWSEPRGLREHWDSVPFGQVDAAFVGMDGRTYVFGERSYVRYSSADYTKADDGYPAPVTSFWGNVDCTLARTGRVDATLVTQAVELVGEVETPRRYTYLFSGGQYVRYTDDRFHVVDDGYPRALSALSGEPRLSGLRMPLDGLDAAFADRRNVYLFRGDRCHVVSDTLYRRYDGVPVTCAFLEDGAIMAERDGAWRHLPSIEAGPSGDADLVRPRTLRTVPDAFRGGLDAVLTGADGTTYLFKGAACLNVRLGKEYPLAEEWGHPRNRIYHDNTVDAAFVGRDGKTYLFSGDQFVTYTGADTVTDADPQPVAAHWGGLTSVALAYVRNGTTYLFERPDPGGKTRYVAYSGTSYAEPDLGYPVTADSGFWDVPDHYRVEGHPIPDAVLFQDQTMLLLYGEQCVQYDERAAHWSYPRPVARIWPGYDRGLEPGDALRTAFTAADGAMYFFFKEHYTRHGESPAPIRERWGRSRNPFVAEGGTIDAAVVTGRHTYLFSGPRYVRYTGPEYRYTDPGYPRPIAGNLRAEEAFAALPEAFDDTERVDAVLAGPRNVYVFAGGACHVAARTAAATDGLGQLGRVRNVLAERGRVDAALVSGGRTYLFSGDQYVRYTGTAFAHVDDGYPRTIAAGLPGELPGLRDLPPDFQDGIDAAFAAPSGVYLFKGRNYLDKGRVRPVAGTWGRVRNAFTGAIDAAFATPAGEIFAFRAGQYVRYRPGVLDQVEPGYPRTVLDDWGDLPDTFERGPEAAFTLHERTYLLQHGQFVRYSGPGFARIDRTFPQEVRHRWADAADYRLSDLHTIAAFARLSGAHPGLPDFLDKGGADPYTFLSGLFGWDLDEVRWARRNTGLLHAVTVEESRFEIEFLLRLDTLFTVAGRMGVPPSRLHADVWEPLRTGRLGVVGDALERLLARRPGWATLSATVRDELNVLRRDALLACVAAGRTPKELFERLLIDVEMGAAGRTSPVREAIAATQLYLHRYLLDLEQVSLPAGREPETVRRRIRTWWAWMRNYRLWEANRKVFLHPENYLRPELRGGKTPAFRVLEDELLQGEITEDGVRRAYKRYLDEYTEVSRLAIAGGYVYTADGALPGERRLVLFGRTRTAPMRYYCRTAEFRDRDRLSATWQPWQKVGVQIDVEKVYPVHAFGRIFVFWPVVETVSPPVTATTTISDEQKDGKREVSAPPPSYQIRIRYSFSNLTDEWVAAQELPVEELADEPITGVTLSVQASRTVPGQAAGAHDTIVVTCSYQVGGLTTSSSFVLTPELYASRATVPVALPPKAAEPVNIFDEHVAAAGVVPFNMPVGSQDGPWLSVDHKGGSFLCRPITAVPGDEPQLRPISSAPGELPAWNRIDAGFVTSSGDRYFFDNGAKRYTVLSGKGEADPQPTSGRWGVVATNLLRTGVVDAVLVRGEQVFLFSGDQYYRYTGRTFGTLDPGYPLPLAGNIENLPQWRKVEAAFSGPGDTEHFLSHDGYARSGALGTLIPLPGRRSESAVKRFLRAVSGRDDADDRVAFAFGGRTYVFDNAAGTYTDGDRTRRTRELGRVATAVDTSGTVESAFVEGDFLYLTSQLEVVRYTLPPGGGVPEYVDAGYPKPIQARVNAVFRRYVFSGPLYGRLRPGQALGTLRPLLPVRENWRSLPAGPISGVLDAENLLYVFSGESYAAYPKGVPIPRPYEWAALPHEIVRLTSSTAYELNRRLLVGGVPALLDPETQEIDELPAFSAEPTDASTPTMIKVKGEVFPSGVPASTHLDFQSANGLYYWEIFFHAPMLIAQALNGAQNFEEARRWYEYVFDPTEPGGHWRFVPFLAADVRALVDGCRADLRELGTPADAVAAELEPHLRRLEPLHEAFLQYRELDGRELDFLATLSTVRPAVPDGTTPQTREAARRLRERIGMLGRLGRQYALMGDRGALMKAYMDDPRDPHAIAELRPSAYRRWVVMAYVDNLLDWGDLLFGQHTAESVDEARMLYVFAHDLLGERDFGYGPKALSPALPYARLPVAKNGTTPAELTAGGSLLKESGEVHAGVAEPYFHVPENAEFGAYWTRVEDRLRNIRRSLNIHGVAQPLPLFEPPADVMALVRGTAANGAAAGAGAAALTAPVPHHRFPVVFRKAQELADKLRQFGADLLSAFERRDAEELALLQNRQQGTILDLTRAIKEAEVGIAAENLNELEAGRAAAKDRAGHYERLLATGLTPTQRAQLDVMAAAAAMHFAGSGLKIAAALASGTPQALVGPFIMGIEYGGDQLGDALDQIAEISTTLGEGLSVAGELLGVRAEHESTSDDWRLQLGLAKSDLTQLGHQIAAEKLRLGAARRELEILEQDLAHQRAVATFLTGKFAGAQLYQWMSGQLAGMYFQAYHLAHELARSAERAYQYERGGEGEPYIRPVYWESRRGGLMAGESLAFDLDRLGKAYLDGSGRDLEITRQVSLLDLDPLALLSLRDTGRCEFSLGEAMFDRDFPGHYRRRVRTIALAFDAAEPVNATLVQLSGRTVLEPDPKAVAYLLDPKGAPPAALRADWRPGQQVALSHVQPGMENNGLFELRYDDDRYLPFEGCGAVSTWRLELSGRRPADLADVMITLRYTALPGGEVFANAVRGMLRPYPAARFFDVPADFPVAWEDFLADEGTRGLTLPLTPELFPGMSGRQITGVYARYDLDGGAARFLVNGDPRFALEHGKPVRTPGLGLGAPWALVLEGDKNALAGLGLVLTYRAL</sequence>
<dbReference type="Pfam" id="PF18276">
    <property type="entry name" value="TcA_TcB_BD"/>
    <property type="match status" value="1"/>
</dbReference>
<dbReference type="InterPro" id="IPR040840">
    <property type="entry name" value="TcA_TcB_BD"/>
</dbReference>
<keyword evidence="2" id="KW-0175">Coiled coil</keyword>
<dbReference type="Pfam" id="PF00045">
    <property type="entry name" value="Hemopexin"/>
    <property type="match status" value="10"/>
</dbReference>
<gene>
    <name evidence="6" type="ORF">HNR40_004205</name>
</gene>
<evidence type="ECO:0000259" key="3">
    <source>
        <dbReference type="Pfam" id="PF18276"/>
    </source>
</evidence>
<evidence type="ECO:0000259" key="4">
    <source>
        <dbReference type="Pfam" id="PF18413"/>
    </source>
</evidence>
<dbReference type="SUPFAM" id="SSF50923">
    <property type="entry name" value="Hemopexin-like domain"/>
    <property type="match status" value="10"/>
</dbReference>
<feature type="domain" description="ABC toxin N-terminal" evidence="5">
    <location>
        <begin position="2377"/>
        <end position="2496"/>
    </location>
</feature>
<evidence type="ECO:0000313" key="6">
    <source>
        <dbReference type="EMBL" id="MBB5078719.1"/>
    </source>
</evidence>
<comment type="caution">
    <text evidence="6">The sequence shown here is derived from an EMBL/GenBank/DDBJ whole genome shotgun (WGS) entry which is preliminary data.</text>
</comment>
<proteinExistence type="predicted"/>
<accession>A0A7W8A3A4</accession>
<dbReference type="InterPro" id="IPR041079">
    <property type="entry name" value="Neuraminidase-like"/>
</dbReference>
<feature type="domain" description="Neuraminidase-like" evidence="4">
    <location>
        <begin position="2526"/>
        <end position="2660"/>
    </location>
</feature>
<dbReference type="EMBL" id="JACHIN010000005">
    <property type="protein sequence ID" value="MBB5078719.1"/>
    <property type="molecule type" value="Genomic_DNA"/>
</dbReference>